<organism evidence="1 2">
    <name type="scientific">Aquamicrobium defluvii</name>
    <dbReference type="NCBI Taxonomy" id="69279"/>
    <lineage>
        <taxon>Bacteria</taxon>
        <taxon>Pseudomonadati</taxon>
        <taxon>Pseudomonadota</taxon>
        <taxon>Alphaproteobacteria</taxon>
        <taxon>Hyphomicrobiales</taxon>
        <taxon>Phyllobacteriaceae</taxon>
        <taxon>Aquamicrobium</taxon>
    </lineage>
</organism>
<reference evidence="1 2" key="1">
    <citation type="submission" date="2014-02" db="EMBL/GenBank/DDBJ databases">
        <title>Aquamicrobium defluvii Genome sequencing.</title>
        <authorList>
            <person name="Wang X."/>
        </authorList>
    </citation>
    <scope>NUCLEOTIDE SEQUENCE [LARGE SCALE GENOMIC DNA]</scope>
    <source>
        <strain evidence="1 2">W13Z1</strain>
    </source>
</reference>
<sequence>MPEKLGCRCCARRVGQTQQIGRVPCHQRPYPKQRVDQLTAQCSDGSALSGQRFDRGGSQCQNELWPDQFDLAFQPPAAMIDIATIRALMDALPASGNELEMFHCIGEPELFPFDPKFRQGPVEKLTGRAGEGSAGQVLDVAGLLPDNHEIGAGRPLSEHRAGGVAVQWASRAGGSVFAQFIEICRNHPRRLCLRRLPGIGPAGSKTIMEGRRGKLPLPVNHVRSALPGTGDECGNQGGLGKILPVFFRHLRLHRLHLEPCRVEDGGIVGAP</sequence>
<dbReference type="EMBL" id="JENY01000010">
    <property type="protein sequence ID" value="EXL08998.1"/>
    <property type="molecule type" value="Genomic_DNA"/>
</dbReference>
<evidence type="ECO:0000313" key="2">
    <source>
        <dbReference type="Proteomes" id="UP000019849"/>
    </source>
</evidence>
<name>A0A011UT29_9HYPH</name>
<proteinExistence type="predicted"/>
<comment type="caution">
    <text evidence="1">The sequence shown here is derived from an EMBL/GenBank/DDBJ whole genome shotgun (WGS) entry which is preliminary data.</text>
</comment>
<evidence type="ECO:0000313" key="1">
    <source>
        <dbReference type="EMBL" id="EXL08998.1"/>
    </source>
</evidence>
<dbReference type="AlphaFoldDB" id="A0A011UT29"/>
<dbReference type="HOGENOM" id="CLU_1025445_0_0_5"/>
<accession>A0A011UT29</accession>
<dbReference type="Proteomes" id="UP000019849">
    <property type="component" value="Unassembled WGS sequence"/>
</dbReference>
<gene>
    <name evidence="1" type="ORF">BG36_02705</name>
</gene>
<protein>
    <submittedName>
        <fullName evidence="1">Uncharacterized protein</fullName>
    </submittedName>
</protein>